<dbReference type="InterPro" id="IPR000719">
    <property type="entry name" value="Prot_kinase_dom"/>
</dbReference>
<dbReference type="SUPFAM" id="SSF56112">
    <property type="entry name" value="Protein kinase-like (PK-like)"/>
    <property type="match status" value="1"/>
</dbReference>
<keyword evidence="12" id="KW-1185">Reference proteome</keyword>
<evidence type="ECO:0000256" key="5">
    <source>
        <dbReference type="ARBA" id="ARBA00022777"/>
    </source>
</evidence>
<dbReference type="GO" id="GO:0004674">
    <property type="term" value="F:protein serine/threonine kinase activity"/>
    <property type="evidence" value="ECO:0007669"/>
    <property type="project" value="UniProtKB-KW"/>
</dbReference>
<evidence type="ECO:0000313" key="12">
    <source>
        <dbReference type="Proteomes" id="UP000515743"/>
    </source>
</evidence>
<reference evidence="11 12" key="1">
    <citation type="submission" date="2020-07" db="EMBL/GenBank/DDBJ databases">
        <title>Complete genome and description of Corynebacterium incognita strain Marseille-Q3630 sp. nov.</title>
        <authorList>
            <person name="Boxberger M."/>
        </authorList>
    </citation>
    <scope>NUCLEOTIDE SEQUENCE [LARGE SCALE GENOMIC DNA]</scope>
    <source>
        <strain evidence="11 12">Marseille-Q3630</strain>
    </source>
</reference>
<dbReference type="PROSITE" id="PS00107">
    <property type="entry name" value="PROTEIN_KINASE_ATP"/>
    <property type="match status" value="1"/>
</dbReference>
<evidence type="ECO:0000259" key="10">
    <source>
        <dbReference type="PROSITE" id="PS50011"/>
    </source>
</evidence>
<dbReference type="FunFam" id="1.10.510.10:FF:000021">
    <property type="entry name" value="Serine/threonine protein kinase"/>
    <property type="match status" value="1"/>
</dbReference>
<keyword evidence="6 7" id="KW-0067">ATP-binding</keyword>
<organism evidence="11 12">
    <name type="scientific">Corynebacterium incognita</name>
    <dbReference type="NCBI Taxonomy" id="2754725"/>
    <lineage>
        <taxon>Bacteria</taxon>
        <taxon>Bacillati</taxon>
        <taxon>Actinomycetota</taxon>
        <taxon>Actinomycetes</taxon>
        <taxon>Mycobacteriales</taxon>
        <taxon>Corynebacteriaceae</taxon>
        <taxon>Corynebacterium</taxon>
    </lineage>
</organism>
<feature type="compositionally biased region" description="Low complexity" evidence="8">
    <location>
        <begin position="362"/>
        <end position="372"/>
    </location>
</feature>
<proteinExistence type="predicted"/>
<dbReference type="PROSITE" id="PS50011">
    <property type="entry name" value="PROTEIN_KINASE_DOM"/>
    <property type="match status" value="1"/>
</dbReference>
<keyword evidence="5 11" id="KW-0418">Kinase</keyword>
<dbReference type="InterPro" id="IPR017441">
    <property type="entry name" value="Protein_kinase_ATP_BS"/>
</dbReference>
<evidence type="ECO:0000256" key="6">
    <source>
        <dbReference type="ARBA" id="ARBA00022840"/>
    </source>
</evidence>
<feature type="compositionally biased region" description="Basic and acidic residues" evidence="8">
    <location>
        <begin position="380"/>
        <end position="394"/>
    </location>
</feature>
<feature type="domain" description="Protein kinase" evidence="10">
    <location>
        <begin position="18"/>
        <end position="277"/>
    </location>
</feature>
<keyword evidence="9" id="KW-0472">Membrane</keyword>
<dbReference type="EC" id="2.7.11.1" evidence="1"/>
<keyword evidence="3" id="KW-0808">Transferase</keyword>
<dbReference type="CDD" id="cd14014">
    <property type="entry name" value="STKc_PknB_like"/>
    <property type="match status" value="1"/>
</dbReference>
<keyword evidence="9" id="KW-1133">Transmembrane helix</keyword>
<dbReference type="Gene3D" id="3.30.200.20">
    <property type="entry name" value="Phosphorylase Kinase, domain 1"/>
    <property type="match status" value="1"/>
</dbReference>
<evidence type="ECO:0000256" key="4">
    <source>
        <dbReference type="ARBA" id="ARBA00022741"/>
    </source>
</evidence>
<feature type="region of interest" description="Disordered" evidence="8">
    <location>
        <begin position="355"/>
        <end position="473"/>
    </location>
</feature>
<gene>
    <name evidence="11" type="ORF">H0194_05865</name>
</gene>
<dbReference type="GO" id="GO:0005524">
    <property type="term" value="F:ATP binding"/>
    <property type="evidence" value="ECO:0007669"/>
    <property type="project" value="UniProtKB-UniRule"/>
</dbReference>
<feature type="binding site" evidence="7">
    <location>
        <position position="47"/>
    </location>
    <ligand>
        <name>ATP</name>
        <dbReference type="ChEBI" id="CHEBI:30616"/>
    </ligand>
</feature>
<feature type="region of interest" description="Disordered" evidence="8">
    <location>
        <begin position="280"/>
        <end position="324"/>
    </location>
</feature>
<evidence type="ECO:0000256" key="8">
    <source>
        <dbReference type="SAM" id="MobiDB-lite"/>
    </source>
</evidence>
<dbReference type="PANTHER" id="PTHR43289:SF6">
    <property type="entry name" value="SERINE_THREONINE-PROTEIN KINASE NEKL-3"/>
    <property type="match status" value="1"/>
</dbReference>
<evidence type="ECO:0000256" key="3">
    <source>
        <dbReference type="ARBA" id="ARBA00022679"/>
    </source>
</evidence>
<feature type="compositionally biased region" description="Low complexity" evidence="8">
    <location>
        <begin position="443"/>
        <end position="454"/>
    </location>
</feature>
<dbReference type="Proteomes" id="UP000515743">
    <property type="component" value="Chromosome"/>
</dbReference>
<evidence type="ECO:0000313" key="11">
    <source>
        <dbReference type="EMBL" id="QNE88644.1"/>
    </source>
</evidence>
<keyword evidence="9" id="KW-0812">Transmembrane</keyword>
<dbReference type="PANTHER" id="PTHR43289">
    <property type="entry name" value="MITOGEN-ACTIVATED PROTEIN KINASE KINASE KINASE 20-RELATED"/>
    <property type="match status" value="1"/>
</dbReference>
<dbReference type="RefSeq" id="WP_185175034.1">
    <property type="nucleotide sequence ID" value="NZ_CP059404.1"/>
</dbReference>
<protein>
    <recommendedName>
        <fullName evidence="1">non-specific serine/threonine protein kinase</fullName>
        <ecNumber evidence="1">2.7.11.1</ecNumber>
    </recommendedName>
</protein>
<dbReference type="Pfam" id="PF00069">
    <property type="entry name" value="Pkinase"/>
    <property type="match status" value="1"/>
</dbReference>
<dbReference type="KEGG" id="cik:H0194_05865"/>
<sequence>MASTDNKAYLQNLIGEDYELQWIIGHGGMSTVWLADDHANNREVAIKVLRPEFSDNTEFLGRFRNEAKSAESIDSDNVVRTYDYRELTDPSGHTFCFMAMEYVRGESLADLLSREGKLPEALALDVLEQAAHGLSIIHRMDLVHRDIKPGNLLITQNGQVKITDFGIAKAAAAVPLTRTGMVVGTAQYVSPEQAQGHDVTAASDVYSLGVVGYEMLAGERPFTGDSSISVALAHINQAPEALATTISAPTRELIGITLRKDPTTRFADGNELTHAVAAVRDGQRPPQPKSAALATRAPEPSPNEATEMLGKTTQPTTTKPASPAKSFGNGVLIALLLAGLAGGGIWLFAKNSDEPAPAEPSIITEVITETETASSGPTTKRKEPTSVEKQEPTEPAKTTVTSVEETPEEETSEKPKKKTTTPKPSPTKEKTTTPDTPTPTPDTPTQEAPETPTPVEEEVTVPESEAAIDIPTDLEYYYPELGGV</sequence>
<keyword evidence="2 11" id="KW-0723">Serine/threonine-protein kinase</keyword>
<keyword evidence="4 7" id="KW-0547">Nucleotide-binding</keyword>
<evidence type="ECO:0000256" key="7">
    <source>
        <dbReference type="PROSITE-ProRule" id="PRU10141"/>
    </source>
</evidence>
<dbReference type="Gene3D" id="1.10.510.10">
    <property type="entry name" value="Transferase(Phosphotransferase) domain 1"/>
    <property type="match status" value="1"/>
</dbReference>
<dbReference type="AlphaFoldDB" id="A0A7G7CM28"/>
<feature type="transmembrane region" description="Helical" evidence="9">
    <location>
        <begin position="327"/>
        <end position="349"/>
    </location>
</feature>
<evidence type="ECO:0000256" key="1">
    <source>
        <dbReference type="ARBA" id="ARBA00012513"/>
    </source>
</evidence>
<dbReference type="InterPro" id="IPR011009">
    <property type="entry name" value="Kinase-like_dom_sf"/>
</dbReference>
<dbReference type="EMBL" id="CP059404">
    <property type="protein sequence ID" value="QNE88644.1"/>
    <property type="molecule type" value="Genomic_DNA"/>
</dbReference>
<dbReference type="PROSITE" id="PS00108">
    <property type="entry name" value="PROTEIN_KINASE_ST"/>
    <property type="match status" value="1"/>
</dbReference>
<evidence type="ECO:0000256" key="9">
    <source>
        <dbReference type="SAM" id="Phobius"/>
    </source>
</evidence>
<evidence type="ECO:0000256" key="2">
    <source>
        <dbReference type="ARBA" id="ARBA00022527"/>
    </source>
</evidence>
<dbReference type="SMART" id="SM00220">
    <property type="entry name" value="S_TKc"/>
    <property type="match status" value="1"/>
</dbReference>
<accession>A0A7G7CM28</accession>
<feature type="compositionally biased region" description="Polar residues" evidence="8">
    <location>
        <begin position="311"/>
        <end position="320"/>
    </location>
</feature>
<name>A0A7G7CM28_9CORY</name>
<dbReference type="InterPro" id="IPR008271">
    <property type="entry name" value="Ser/Thr_kinase_AS"/>
</dbReference>